<proteinExistence type="predicted"/>
<accession>A0A1M4VAX1</accession>
<dbReference type="STRING" id="1416778.SAMN05443633_101720"/>
<dbReference type="EMBL" id="FQUT01000001">
    <property type="protein sequence ID" value="SHE66030.1"/>
    <property type="molecule type" value="Genomic_DNA"/>
</dbReference>
<gene>
    <name evidence="1" type="ORF">SAMN05443633_101720</name>
</gene>
<keyword evidence="2" id="KW-1185">Reference proteome</keyword>
<evidence type="ECO:0000313" key="2">
    <source>
        <dbReference type="Proteomes" id="UP000184518"/>
    </source>
</evidence>
<evidence type="ECO:0000313" key="1">
    <source>
        <dbReference type="EMBL" id="SHE66030.1"/>
    </source>
</evidence>
<sequence length="110" mass="12418">MKPLILDYKTVRSEPDVAPNYNYDPLESLNMLEIDGAKIPLIDASTDLMVTVATVTKVKSESDSHALSFDLITRTKVSGEKDDCHLDYVMYTTKTLVKMENDDTRTPFNQ</sequence>
<dbReference type="OrthoDB" id="1260715at2"/>
<protein>
    <submittedName>
        <fullName evidence="1">Uncharacterized protein</fullName>
    </submittedName>
</protein>
<dbReference type="Proteomes" id="UP000184518">
    <property type="component" value="Unassembled WGS sequence"/>
</dbReference>
<reference evidence="2" key="1">
    <citation type="submission" date="2016-11" db="EMBL/GenBank/DDBJ databases">
        <authorList>
            <person name="Varghese N."/>
            <person name="Submissions S."/>
        </authorList>
    </citation>
    <scope>NUCLEOTIDE SEQUENCE [LARGE SCALE GENOMIC DNA]</scope>
    <source>
        <strain evidence="2">DSM 27619</strain>
    </source>
</reference>
<dbReference type="RefSeq" id="WP_072953224.1">
    <property type="nucleotide sequence ID" value="NZ_FQUT01000001.1"/>
</dbReference>
<name>A0A1M4VAX1_9FLAO</name>
<organism evidence="1 2">
    <name type="scientific">Chryseobacterium arachidis</name>
    <dbReference type="NCBI Taxonomy" id="1416778"/>
    <lineage>
        <taxon>Bacteria</taxon>
        <taxon>Pseudomonadati</taxon>
        <taxon>Bacteroidota</taxon>
        <taxon>Flavobacteriia</taxon>
        <taxon>Flavobacteriales</taxon>
        <taxon>Weeksellaceae</taxon>
        <taxon>Chryseobacterium group</taxon>
        <taxon>Chryseobacterium</taxon>
    </lineage>
</organism>
<dbReference type="AlphaFoldDB" id="A0A1M4VAX1"/>